<reference evidence="5 6" key="1">
    <citation type="journal article" date="2019" name="Int. J. Syst. Evol. Microbiol.">
        <title>The Global Catalogue of Microorganisms (GCM) 10K type strain sequencing project: providing services to taxonomists for standard genome sequencing and annotation.</title>
        <authorList>
            <consortium name="The Broad Institute Genomics Platform"/>
            <consortium name="The Broad Institute Genome Sequencing Center for Infectious Disease"/>
            <person name="Wu L."/>
            <person name="Ma J."/>
        </authorList>
    </citation>
    <scope>NUCLEOTIDE SEQUENCE [LARGE SCALE GENOMIC DNA]</scope>
    <source>
        <strain evidence="5 6">JCM 12762</strain>
    </source>
</reference>
<evidence type="ECO:0000256" key="2">
    <source>
        <dbReference type="ARBA" id="ARBA00023326"/>
    </source>
</evidence>
<dbReference type="SMART" id="SM00060">
    <property type="entry name" value="FN3"/>
    <property type="match status" value="3"/>
</dbReference>
<evidence type="ECO:0000256" key="1">
    <source>
        <dbReference type="ARBA" id="ARBA00023295"/>
    </source>
</evidence>
<keyword evidence="2" id="KW-0624">Polysaccharide degradation</keyword>
<dbReference type="NCBIfam" id="NF012211">
    <property type="entry name" value="tand_rpt_95"/>
    <property type="match status" value="1"/>
</dbReference>
<dbReference type="EMBL" id="BAAAKW010000033">
    <property type="protein sequence ID" value="GAA1220817.1"/>
    <property type="molecule type" value="Genomic_DNA"/>
</dbReference>
<keyword evidence="6" id="KW-1185">Reference proteome</keyword>
<keyword evidence="3" id="KW-1133">Transmembrane helix</keyword>
<protein>
    <submittedName>
        <fullName evidence="5">Ig-like domain-containing protein</fullName>
    </submittedName>
</protein>
<feature type="transmembrane region" description="Helical" evidence="3">
    <location>
        <begin position="15"/>
        <end position="38"/>
    </location>
</feature>
<dbReference type="CDD" id="cd00063">
    <property type="entry name" value="FN3"/>
    <property type="match status" value="2"/>
</dbReference>
<evidence type="ECO:0000259" key="4">
    <source>
        <dbReference type="PROSITE" id="PS50853"/>
    </source>
</evidence>
<feature type="domain" description="Fibronectin type-III" evidence="4">
    <location>
        <begin position="1673"/>
        <end position="1775"/>
    </location>
</feature>
<dbReference type="PROSITE" id="PS50853">
    <property type="entry name" value="FN3"/>
    <property type="match status" value="1"/>
</dbReference>
<dbReference type="Gene3D" id="2.60.40.10">
    <property type="entry name" value="Immunoglobulins"/>
    <property type="match status" value="2"/>
</dbReference>
<keyword evidence="1" id="KW-0378">Hydrolase</keyword>
<dbReference type="Gene3D" id="2.60.40.2810">
    <property type="match status" value="1"/>
</dbReference>
<evidence type="ECO:0000256" key="3">
    <source>
        <dbReference type="SAM" id="Phobius"/>
    </source>
</evidence>
<dbReference type="Pfam" id="PF17963">
    <property type="entry name" value="Big_9"/>
    <property type="match status" value="4"/>
</dbReference>
<proteinExistence type="predicted"/>
<evidence type="ECO:0000313" key="5">
    <source>
        <dbReference type="EMBL" id="GAA1220817.1"/>
    </source>
</evidence>
<sequence length="1970" mass="205789">MAVAKGWRGARRSTVVGAVSTSAIVALIATVAVVSTGYTAQRVDLADGAVWVANNQQQAIGRASTEVLEINSVVGAQSADLEVVQHGENVLLFDRSESAIDVVDPALSEVAESVALPPNQPEVYFAADNVVVLEHGTGEIWIRSYDDFLNFDAESAASLSLGADAIVSVDENGLLFAFSPSTSQLFRVNAAISDTAESSVTLDLDTTAELSITSVAGQWAILDADAQLLYMDGRTVDLTGLIDGGNGPVLQLPSVGGERVLVGYSDGVLSVPLSGAAAVGLATGQSGLAAAPLRIGDCEFAAWTSGENWRRCPTDAGDGVMLQLAEMEANAQLSYSVNGTRAVLNDRLTGRTWAVQYDGELINNWNQLITTDEEEPEVEQNLLDLEPEVDKVQQPPVAVDDVFGARPGRATVLPVLLNDHDANGDVLVVEALPTISAGIGRIDRINERQQIQITLEPGASGQISFGYTVSDGRGGTATANVVVEVRADSENSPPQQVRATKFTVQTSGRVTDQILGDWVDPDGDPFYLTSASVAVPDAVSYKPGGDVVFSDSGAGGELKIVTLVVSDGDAESSGSISVSVKPPGEVPIEADPFVVLAYAGKEVTVSPLSHVRGGNGNIRLNSVPAKTGAQVLPSYETGTFRFTSDEIRSHNLEYVVTDGNLTFTALVRIDVVAPPDANTSPITVPKTIFVQTLQNERIDVAGTDVDPAGGVLLVTEIMNLPSGSGVRAEILEQRLVRVSLEAPLDGGPVSFNYRISNGLADAVGVITVVEIPAPSRLQAPIANDDSVTVRVGQAIDIRVLNNDEHPDGLELTLVPKLAQDLPEDSGLLFASGEVLRYLAPDRTGNFTAAYQVAGPDGQSATAIVRIAVRELDPASNNPPVPPTVTARVLAGDTVRVQIPLTSADPDGDSVQLLGQATNPSKGAVIEVDSNTFVYQAGEYSAGTDTFSYTLIDSLGARANGEINIGISPRIDGARNPVAIIDEVTVKPGITVSVQVLANDSDPDGSPLSVVSVEPNDPVTVAEIDGDVVKVTPPDAPGDYGIIYVIENETGGSSQNFIRVTVDPEAKPAYPVATDSVLTLSDVLDRNRVTVDVLGDVFFADGDPRTLSLAIYSGFGDVARVTSDKKIEVSVEDAGQIIPFRVTNPVDPTAFSYAFIKVPGYNDALPQIDRRAQKLSVNSESTLVIDLNDYIIAVGEKPVRLTDSSTVLATHGDGSDLVRDEDTLVFTSAEKYFGPASIAFEVTDGTSATDPEGRTAILVLPIDVLPRDNQAPVFGGAVIDFEPGQEKEIDLLKLTNYPYPDDLDELAYSVLSPLPEGFTYSLDGTALTLRANNSAFKGTRTSISLGVRDDLSEGKSGRIELNVVPSTRPLASPAADLAIAKRGQTTVVDVLANDASTNPFPGAPLRVVDIRGLGGGAIPAGLSIVPSSDNSTLTVTVSAEAVPGDVNLQYRVADATNDVTRYVWGIVVVSVQDRPDSVSNLGPSGFGDKTIMMRWNAGPANNSAITSYRVTTKAGTVVVNTTECAGTTCAIATTGNGPTNAVKVTVVAINAIGESDPVTLADAVWSDIIPVAPTALSAAPLDHGLRLTWNAAPTPSGGSPVDRYRVVVGGFETLLGLAQCDGTTCTWDTPSTWVLDNGVAVTYTVSPRNAAYTALSVWNTSEPRSAVPAGPPIALAAPVASVVNDSTATLAWAGAFNANGRPITAYTAAAYTGTAPTCTANGSITSYGAELSAVGSGTSATFTGLSPNRTYSMLVFANNGQGCTASPTVIAHTPPAVVTALNTAGPVPNGNRFDFTVNGGRMGSDPLTSDYTLYYRLSGGSVPGTIFGPVALGSFLTADGGQQYGQYISVEVRACRSYGSGPICQPSWSAPFALGVPVNPSVRTLTFTTDGDLLNQSGTFEWLDWPTGTYESVQYRCGGATLGPWQTAITTTPGGSCHADAALKDTPTLVVRVIANGGQTYDRTYNGFDYD</sequence>
<dbReference type="InterPro" id="IPR003961">
    <property type="entry name" value="FN3_dom"/>
</dbReference>
<accession>A0ABN1VUJ4</accession>
<keyword evidence="2" id="KW-0119">Carbohydrate metabolism</keyword>
<organism evidence="5 6">
    <name type="scientific">Rhodoglobus aureus</name>
    <dbReference type="NCBI Taxonomy" id="191497"/>
    <lineage>
        <taxon>Bacteria</taxon>
        <taxon>Bacillati</taxon>
        <taxon>Actinomycetota</taxon>
        <taxon>Actinomycetes</taxon>
        <taxon>Micrococcales</taxon>
        <taxon>Microbacteriaceae</taxon>
        <taxon>Rhodoglobus</taxon>
    </lineage>
</organism>
<dbReference type="InterPro" id="IPR013783">
    <property type="entry name" value="Ig-like_fold"/>
</dbReference>
<comment type="caution">
    <text evidence="5">The sequence shown here is derived from an EMBL/GenBank/DDBJ whole genome shotgun (WGS) entry which is preliminary data.</text>
</comment>
<gene>
    <name evidence="5" type="ORF">GCM10009655_20490</name>
</gene>
<dbReference type="SUPFAM" id="SSF49265">
    <property type="entry name" value="Fibronectin type III"/>
    <property type="match status" value="2"/>
</dbReference>
<keyword evidence="3" id="KW-0472">Membrane</keyword>
<dbReference type="InterPro" id="IPR036116">
    <property type="entry name" value="FN3_sf"/>
</dbReference>
<keyword evidence="1" id="KW-0326">Glycosidase</keyword>
<name>A0ABN1VUJ4_9MICO</name>
<evidence type="ECO:0000313" key="6">
    <source>
        <dbReference type="Proteomes" id="UP001500943"/>
    </source>
</evidence>
<dbReference type="RefSeq" id="WP_343925556.1">
    <property type="nucleotide sequence ID" value="NZ_BAAAKW010000033.1"/>
</dbReference>
<keyword evidence="3" id="KW-0812">Transmembrane</keyword>
<dbReference type="Proteomes" id="UP001500943">
    <property type="component" value="Unassembled WGS sequence"/>
</dbReference>